<evidence type="ECO:0000256" key="2">
    <source>
        <dbReference type="SAM" id="MobiDB-lite"/>
    </source>
</evidence>
<dbReference type="Proteomes" id="UP000190080">
    <property type="component" value="Unassembled WGS sequence"/>
</dbReference>
<evidence type="ECO:0000313" key="4">
    <source>
        <dbReference type="Proteomes" id="UP000190080"/>
    </source>
</evidence>
<keyword evidence="4" id="KW-1185">Reference proteome</keyword>
<dbReference type="EMBL" id="MZGV01000035">
    <property type="protein sequence ID" value="OPJ60102.1"/>
    <property type="molecule type" value="Genomic_DNA"/>
</dbReference>
<feature type="region of interest" description="Disordered" evidence="2">
    <location>
        <begin position="270"/>
        <end position="305"/>
    </location>
</feature>
<proteinExistence type="predicted"/>
<organism evidence="3 4">
    <name type="scientific">Clostridium oryzae</name>
    <dbReference type="NCBI Taxonomy" id="1450648"/>
    <lineage>
        <taxon>Bacteria</taxon>
        <taxon>Bacillati</taxon>
        <taxon>Bacillota</taxon>
        <taxon>Clostridia</taxon>
        <taxon>Eubacteriales</taxon>
        <taxon>Clostridiaceae</taxon>
        <taxon>Clostridium</taxon>
    </lineage>
</organism>
<sequence length="305" mass="35568">MDTNQNSSNSDIFSGIEKLGFNINTSSLYEEKSDQTKDETKAKNEEVDEASLLYDKEQKCPACESYFKVRSVKTNAPRLVSRDSDFFIHYSNINPYFYDVYICPNCGYASLKRDFEKLRQHQIEKIKSDITPKWKKKYYGITYDVDVAIERYKLALLNYFVIESKDSSKAMSCLKLAWMYRLKNDQQNESLFLSQALEGFNRAFFSEDFPIYGMDRYTVMYLIGELYKRTGDFDNAMKWFSKVLTTPSVSERLKDLTRDQKDYINEIEASQAKASSADTDDITANTEKENTDTKKRGFFSSLFKK</sequence>
<comment type="caution">
    <text evidence="3">The sequence shown here is derived from an EMBL/GenBank/DDBJ whole genome shotgun (WGS) entry which is preliminary data.</text>
</comment>
<reference evidence="3 4" key="1">
    <citation type="submission" date="2017-03" db="EMBL/GenBank/DDBJ databases">
        <title>Genome sequence of Clostridium oryzae DSM 28571.</title>
        <authorList>
            <person name="Poehlein A."/>
            <person name="Daniel R."/>
        </authorList>
    </citation>
    <scope>NUCLEOTIDE SEQUENCE [LARGE SCALE GENOMIC DNA]</scope>
    <source>
        <strain evidence="3 4">DSM 28571</strain>
    </source>
</reference>
<gene>
    <name evidence="3" type="ORF">CLORY_29630</name>
</gene>
<name>A0A1V4IJB4_9CLOT</name>
<accession>A0A1V4IJB4</accession>
<evidence type="ECO:0000256" key="1">
    <source>
        <dbReference type="PROSITE-ProRule" id="PRU00339"/>
    </source>
</evidence>
<dbReference type="SUPFAM" id="SSF81901">
    <property type="entry name" value="HCP-like"/>
    <property type="match status" value="1"/>
</dbReference>
<feature type="compositionally biased region" description="Polar residues" evidence="2">
    <location>
        <begin position="272"/>
        <end position="285"/>
    </location>
</feature>
<dbReference type="AlphaFoldDB" id="A0A1V4IJB4"/>
<dbReference type="InterPro" id="IPR018708">
    <property type="entry name" value="DUF2225"/>
</dbReference>
<dbReference type="PROSITE" id="PS50005">
    <property type="entry name" value="TPR"/>
    <property type="match status" value="1"/>
</dbReference>
<keyword evidence="1" id="KW-0802">TPR repeat</keyword>
<protein>
    <submittedName>
        <fullName evidence="3">Uncharacterized protein</fullName>
    </submittedName>
</protein>
<dbReference type="Gene3D" id="1.25.40.10">
    <property type="entry name" value="Tetratricopeptide repeat domain"/>
    <property type="match status" value="1"/>
</dbReference>
<dbReference type="OrthoDB" id="9780343at2"/>
<feature type="compositionally biased region" description="Basic and acidic residues" evidence="2">
    <location>
        <begin position="286"/>
        <end position="295"/>
    </location>
</feature>
<feature type="repeat" description="TPR" evidence="1">
    <location>
        <begin position="217"/>
        <end position="250"/>
    </location>
</feature>
<dbReference type="InterPro" id="IPR011990">
    <property type="entry name" value="TPR-like_helical_dom_sf"/>
</dbReference>
<dbReference type="STRING" id="1450648.CLORY_29630"/>
<dbReference type="Pfam" id="PF09986">
    <property type="entry name" value="DUF2225"/>
    <property type="match status" value="1"/>
</dbReference>
<evidence type="ECO:0000313" key="3">
    <source>
        <dbReference type="EMBL" id="OPJ60102.1"/>
    </source>
</evidence>
<dbReference type="RefSeq" id="WP_079425808.1">
    <property type="nucleotide sequence ID" value="NZ_MZGV01000035.1"/>
</dbReference>
<dbReference type="InterPro" id="IPR019734">
    <property type="entry name" value="TPR_rpt"/>
</dbReference>